<organism evidence="2 3">
    <name type="scientific">Mycobacterium gastri</name>
    <dbReference type="NCBI Taxonomy" id="1777"/>
    <lineage>
        <taxon>Bacteria</taxon>
        <taxon>Bacillati</taxon>
        <taxon>Actinomycetota</taxon>
        <taxon>Actinomycetes</taxon>
        <taxon>Mycobacteriales</taxon>
        <taxon>Mycobacteriaceae</taxon>
        <taxon>Mycobacterium</taxon>
    </lineage>
</organism>
<evidence type="ECO:0000313" key="2">
    <source>
        <dbReference type="EMBL" id="ORV70221.1"/>
    </source>
</evidence>
<dbReference type="AlphaFoldDB" id="A0A1X1VMF0"/>
<feature type="region of interest" description="Disordered" evidence="1">
    <location>
        <begin position="1"/>
        <end position="70"/>
    </location>
</feature>
<dbReference type="EMBL" id="LQOX01000094">
    <property type="protein sequence ID" value="ORV70221.1"/>
    <property type="molecule type" value="Genomic_DNA"/>
</dbReference>
<feature type="compositionally biased region" description="Polar residues" evidence="1">
    <location>
        <begin position="51"/>
        <end position="62"/>
    </location>
</feature>
<keyword evidence="3" id="KW-1185">Reference proteome</keyword>
<proteinExistence type="predicted"/>
<dbReference type="STRING" id="1777.AWC07_05455"/>
<dbReference type="Proteomes" id="UP000193738">
    <property type="component" value="Unassembled WGS sequence"/>
</dbReference>
<sequence>MNLNDGNIASDDAGNVGDGGTGGTGGAGAGTGGKGGVSDLGGGGIHGAGTPRQQFWRQSRQPRSGRYPGV</sequence>
<evidence type="ECO:0000256" key="1">
    <source>
        <dbReference type="SAM" id="MobiDB-lite"/>
    </source>
</evidence>
<reference evidence="2 3" key="1">
    <citation type="submission" date="2016-01" db="EMBL/GenBank/DDBJ databases">
        <title>The new phylogeny of the genus Mycobacterium.</title>
        <authorList>
            <person name="Tarcisio F."/>
            <person name="Conor M."/>
            <person name="Antonella G."/>
            <person name="Elisabetta G."/>
            <person name="Giulia F.S."/>
            <person name="Sara T."/>
            <person name="Anna F."/>
            <person name="Clotilde B."/>
            <person name="Roberto B."/>
            <person name="Veronica D.S."/>
            <person name="Fabio R."/>
            <person name="Monica P."/>
            <person name="Olivier J."/>
            <person name="Enrico T."/>
            <person name="Nicola S."/>
        </authorList>
    </citation>
    <scope>NUCLEOTIDE SEQUENCE [LARGE SCALE GENOMIC DNA]</scope>
    <source>
        <strain evidence="2 3">DSM 43505</strain>
    </source>
</reference>
<dbReference type="RefSeq" id="WP_051508179.1">
    <property type="nucleotide sequence ID" value="NZ_LQOX01000094.1"/>
</dbReference>
<name>A0A1X1VMF0_MYCGS</name>
<accession>A0A1X1VMF0</accession>
<feature type="compositionally biased region" description="Gly residues" evidence="1">
    <location>
        <begin position="16"/>
        <end position="47"/>
    </location>
</feature>
<gene>
    <name evidence="2" type="ORF">AWC07_05455</name>
</gene>
<evidence type="ECO:0000313" key="3">
    <source>
        <dbReference type="Proteomes" id="UP000193738"/>
    </source>
</evidence>
<comment type="caution">
    <text evidence="2">The sequence shown here is derived from an EMBL/GenBank/DDBJ whole genome shotgun (WGS) entry which is preliminary data.</text>
</comment>
<protein>
    <submittedName>
        <fullName evidence="2">Uncharacterized protein</fullName>
    </submittedName>
</protein>